<dbReference type="InterPro" id="IPR008153">
    <property type="entry name" value="GAE_dom"/>
</dbReference>
<dbReference type="InterPro" id="IPR008152">
    <property type="entry name" value="Clathrin_a/b/g-adaptin_app_Ig"/>
</dbReference>
<evidence type="ECO:0000256" key="3">
    <source>
        <dbReference type="ARBA" id="ARBA00022448"/>
    </source>
</evidence>
<dbReference type="InterPro" id="IPR013041">
    <property type="entry name" value="Clathrin_app_Ig-like_sf"/>
</dbReference>
<name>A0A1Y5ILP8_OSTTA</name>
<sequence>MRESRRERTTSWRRGRVCKPSRWRGDALRAVASPSVSTAERSRVRCMLLYYHPFYGYQVCLVSLLERFAVYVFVVRDFVTGADDAVFGDDARADDRARTDDASLNLRAVADDGAAKNERVHDLHSGANLTLGGDDGLFHRALVPEHALLRHDAPRTDRGLRSDHGGVIKNVIVLTQRSLVQVVELRRDLTRHLQERRLGRVHRDAILIRGHHVRRDDRVLGPTELLRHKVRDQIVPQTLHVRPFANRIERARGVQREDPDVGDIRANHNLPVRIQHRSSQLQSLLRFIHLLPTRQERHLPPARAQTDVPRPLRRLSRLAFHLRPRSPRRQRARRRPPPRQLRAHHRIQRHIRDHVAVHHHQRRRSRARLARLQRRQRLEFARPIPRRRHLDRPSRPRTVAHRALDHLPRSRRRAVVRDEHGEAFARSTRERVQGAQGVSQRPARPALELVLRASIAIEHAVEAVGVAVEGEDDAAETHRAERARAMNVDGRWVEVDHGSRTRARGAMAPGGARLRELIRSVRECKTKAEERKLIAREGSAIRESFRDPSQGRYVPRCVAKLMFMHMLGYPTHFGQMECVRLTARREFPEKRIGYLGLTLLLDENQEVTMLVTNSVKNDLTHKNHYVIGLGLCMLGGICSAEMARDVAGEVEQLLGHANSYVRKKAALTATRVIKKVPELTEGFVEATKRLLGDRHHGVLLAACTLATEMGEQDVDARVALRAQVPQLCKVLKSLIYAGKSAEHDIAGHADPLLQCAILRVLRVLGRGDADASDAMSDILAQIASNTDDSNNAGRAILYEAVETIIAIEAVGGLRVLAVNILGRFLQNKDNNVRYVALNALSKVVVVDTQAIQRHRAIIVECVKDADITIRRSALKLVYSLVNANNVTTLTRELVEYLEACDEEFKCELAKKISALALKFSPSKQWYIDTFVSLLTQAGQYIDEYECNDFMGLVARTPQLHGYAGRSLYRAACEEGANQSLCAVATWVCGEYSDAMVHAAPVEGEVLTKVKHDDVAKLMIALLNEAKYAKLKPLIMTALAKIAGREPNEEATIVPILDAYSRQMDLETQQRANEYKKILTELPNLRDVIFEHIPPPEAPKFVAADTMETLAKKKAVSAVAAAQSFRDLLSFDDDVASSNAQSKGADLLNDLLGTNIDAPASASATPATQAQAVDLLGDMLSGKTPSPSPAPPKTASSADALTDLFGGATIEPIASPTPMKQNAPTTDVLGELTSSGPSASIPFVDPFQNMSGAPPAAIEGLIDLMSDATPPSSAVPPPAMNAHPTSPSPAADIPAYTKGPLSIFLVSSKANPLDPNETEVNARYVNAGPSDIENFSLQAAVPKTMTLTMHPASGTTISSSVPVSQRMIVSTKAEHAAKPIAMRLKLSWRQDGFDMSELATISSI</sequence>
<dbReference type="Pfam" id="PF02883">
    <property type="entry name" value="Alpha_adaptinC2"/>
    <property type="match status" value="1"/>
</dbReference>
<accession>A0A1Y5ILP8</accession>
<evidence type="ECO:0000256" key="4">
    <source>
        <dbReference type="ARBA" id="ARBA00022927"/>
    </source>
</evidence>
<evidence type="ECO:0000256" key="7">
    <source>
        <dbReference type="SAM" id="MobiDB-lite"/>
    </source>
</evidence>
<organism evidence="9">
    <name type="scientific">Ostreococcus tauri</name>
    <name type="common">Marine green alga</name>
    <dbReference type="NCBI Taxonomy" id="70448"/>
    <lineage>
        <taxon>Eukaryota</taxon>
        <taxon>Viridiplantae</taxon>
        <taxon>Chlorophyta</taxon>
        <taxon>Mamiellophyceae</taxon>
        <taxon>Mamiellales</taxon>
        <taxon>Bathycoccaceae</taxon>
        <taxon>Ostreococcus</taxon>
    </lineage>
</organism>
<dbReference type="GO" id="GO:0006886">
    <property type="term" value="P:intracellular protein transport"/>
    <property type="evidence" value="ECO:0007669"/>
    <property type="project" value="InterPro"/>
</dbReference>
<evidence type="ECO:0000256" key="1">
    <source>
        <dbReference type="ARBA" id="ARBA00004308"/>
    </source>
</evidence>
<feature type="region of interest" description="Disordered" evidence="7">
    <location>
        <begin position="1266"/>
        <end position="1287"/>
    </location>
</feature>
<dbReference type="GO" id="GO:0016192">
    <property type="term" value="P:vesicle-mediated transport"/>
    <property type="evidence" value="ECO:0007669"/>
    <property type="project" value="InterPro"/>
</dbReference>
<reference evidence="9" key="1">
    <citation type="submission" date="2017-04" db="EMBL/GenBank/DDBJ databases">
        <title>Population genomics of picophytoplankton unveils novel chromosome hypervariability.</title>
        <authorList>
            <consortium name="DOE Joint Genome Institute"/>
            <person name="Blanc-Mathieu R."/>
            <person name="Krasovec M."/>
            <person name="Hebrard M."/>
            <person name="Yau S."/>
            <person name="Desgranges E."/>
            <person name="Martin J."/>
            <person name="Schackwitz W."/>
            <person name="Kuo A."/>
            <person name="Salin G."/>
            <person name="Donnadieu C."/>
            <person name="Desdevises Y."/>
            <person name="Sanchez-Ferandin S."/>
            <person name="Moreau H."/>
            <person name="Rivals E."/>
            <person name="Grigoriev I.V."/>
            <person name="Grimsley N."/>
            <person name="Eyre-Walker A."/>
            <person name="Piganeau G."/>
        </authorList>
    </citation>
    <scope>NUCLEOTIDE SEQUENCE [LARGE SCALE GENOMIC DNA]</scope>
    <source>
        <strain evidence="9">RCC 1115</strain>
    </source>
</reference>
<dbReference type="eggNOG" id="KOG1062">
    <property type="taxonomic scope" value="Eukaryota"/>
</dbReference>
<comment type="subcellular location">
    <subcellularLocation>
        <location evidence="1">Endomembrane system</location>
    </subcellularLocation>
    <subcellularLocation>
        <location evidence="2">Golgi apparatus</location>
    </subcellularLocation>
</comment>
<gene>
    <name evidence="9" type="ORF">BE221DRAFT_188900</name>
</gene>
<dbReference type="InterPro" id="IPR002553">
    <property type="entry name" value="Clathrin/coatomer_adapt-like_N"/>
</dbReference>
<dbReference type="SUPFAM" id="SSF48371">
    <property type="entry name" value="ARM repeat"/>
    <property type="match status" value="1"/>
</dbReference>
<keyword evidence="3" id="KW-0813">Transport</keyword>
<protein>
    <submittedName>
        <fullName evidence="9">Adaptin N terminal region-domain-containing protein</fullName>
    </submittedName>
</protein>
<evidence type="ECO:0000256" key="6">
    <source>
        <dbReference type="ARBA" id="ARBA00023136"/>
    </source>
</evidence>
<feature type="region of interest" description="Disordered" evidence="7">
    <location>
        <begin position="318"/>
        <end position="348"/>
    </location>
</feature>
<dbReference type="InterPro" id="IPR016024">
    <property type="entry name" value="ARM-type_fold"/>
</dbReference>
<proteinExistence type="predicted"/>
<keyword evidence="6" id="KW-0472">Membrane</keyword>
<dbReference type="Pfam" id="PF01602">
    <property type="entry name" value="Adaptin_N"/>
    <property type="match status" value="1"/>
</dbReference>
<dbReference type="InterPro" id="IPR050840">
    <property type="entry name" value="Adaptor_Complx_Large_Subunit"/>
</dbReference>
<dbReference type="SMART" id="SM00809">
    <property type="entry name" value="Alpha_adaptinC2"/>
    <property type="match status" value="1"/>
</dbReference>
<dbReference type="GO" id="GO:0005794">
    <property type="term" value="C:Golgi apparatus"/>
    <property type="evidence" value="ECO:0007669"/>
    <property type="project" value="UniProtKB-SubCell"/>
</dbReference>
<dbReference type="Gene3D" id="2.60.40.1230">
    <property type="match status" value="1"/>
</dbReference>
<dbReference type="Proteomes" id="UP000195557">
    <property type="component" value="Unassembled WGS sequence"/>
</dbReference>
<evidence type="ECO:0000259" key="8">
    <source>
        <dbReference type="PROSITE" id="PS50180"/>
    </source>
</evidence>
<keyword evidence="5" id="KW-0333">Golgi apparatus</keyword>
<dbReference type="PANTHER" id="PTHR22780">
    <property type="entry name" value="ADAPTIN, ALPHA/GAMMA/EPSILON"/>
    <property type="match status" value="1"/>
</dbReference>
<dbReference type="EMBL" id="KZ155771">
    <property type="protein sequence ID" value="OUS49597.1"/>
    <property type="molecule type" value="Genomic_DNA"/>
</dbReference>
<dbReference type="SUPFAM" id="SSF49348">
    <property type="entry name" value="Clathrin adaptor appendage domain"/>
    <property type="match status" value="1"/>
</dbReference>
<dbReference type="Gene3D" id="1.25.10.10">
    <property type="entry name" value="Leucine-rich Repeat Variant"/>
    <property type="match status" value="1"/>
</dbReference>
<dbReference type="InterPro" id="IPR011989">
    <property type="entry name" value="ARM-like"/>
</dbReference>
<dbReference type="PROSITE" id="PS50180">
    <property type="entry name" value="GAE"/>
    <property type="match status" value="1"/>
</dbReference>
<evidence type="ECO:0000313" key="9">
    <source>
        <dbReference type="EMBL" id="OUS49597.1"/>
    </source>
</evidence>
<dbReference type="GO" id="GO:0030117">
    <property type="term" value="C:membrane coat"/>
    <property type="evidence" value="ECO:0007669"/>
    <property type="project" value="InterPro"/>
</dbReference>
<keyword evidence="4" id="KW-0653">Protein transport</keyword>
<evidence type="ECO:0000256" key="2">
    <source>
        <dbReference type="ARBA" id="ARBA00004555"/>
    </source>
</evidence>
<feature type="region of interest" description="Disordered" evidence="7">
    <location>
        <begin position="1177"/>
        <end position="1233"/>
    </location>
</feature>
<feature type="domain" description="GAE" evidence="8">
    <location>
        <begin position="1287"/>
        <end position="1403"/>
    </location>
</feature>
<evidence type="ECO:0000256" key="5">
    <source>
        <dbReference type="ARBA" id="ARBA00023034"/>
    </source>
</evidence>